<gene>
    <name evidence="2" type="ORF">TPAR_05515</name>
</gene>
<evidence type="ECO:0000313" key="3">
    <source>
        <dbReference type="Proteomes" id="UP000237481"/>
    </source>
</evidence>
<reference evidence="2 3" key="1">
    <citation type="submission" date="2018-01" db="EMBL/GenBank/DDBJ databases">
        <title>Harnessing the power of phylogenomics to disentangle the directionality and signatures of interkingdom host jumping in the parasitic fungal genus Tolypocladium.</title>
        <authorList>
            <person name="Quandt C.A."/>
            <person name="Patterson W."/>
            <person name="Spatafora J.W."/>
        </authorList>
    </citation>
    <scope>NUCLEOTIDE SEQUENCE [LARGE SCALE GENOMIC DNA]</scope>
    <source>
        <strain evidence="2 3">NRBC 100945</strain>
    </source>
</reference>
<feature type="non-terminal residue" evidence="2">
    <location>
        <position position="209"/>
    </location>
</feature>
<accession>A0A2S4KVQ7</accession>
<dbReference type="Pfam" id="PF05705">
    <property type="entry name" value="DUF829"/>
    <property type="match status" value="1"/>
</dbReference>
<dbReference type="Proteomes" id="UP000237481">
    <property type="component" value="Unassembled WGS sequence"/>
</dbReference>
<protein>
    <submittedName>
        <fullName evidence="2">Indole-diterpene biosynthesis protein PaxU, putative</fullName>
    </submittedName>
</protein>
<organism evidence="2 3">
    <name type="scientific">Tolypocladium paradoxum</name>
    <dbReference type="NCBI Taxonomy" id="94208"/>
    <lineage>
        <taxon>Eukaryota</taxon>
        <taxon>Fungi</taxon>
        <taxon>Dikarya</taxon>
        <taxon>Ascomycota</taxon>
        <taxon>Pezizomycotina</taxon>
        <taxon>Sordariomycetes</taxon>
        <taxon>Hypocreomycetidae</taxon>
        <taxon>Hypocreales</taxon>
        <taxon>Ophiocordycipitaceae</taxon>
        <taxon>Tolypocladium</taxon>
    </lineage>
</organism>
<sequence>MASDYPTPASEDGAAPLAFMQPLSPTVAYLDPGQRPQSSADPELVLMLSWMAARDEHVAKYITRYRALFPASRILLVRCPLSRVWLPWIARRDIAPALPVLRALSEGEGDDKTRPDGDSDDDDKRPRVLVHMFSNGGISTAVLVQKMLLAQPHRGGIRSLPRYVLLMDSCPGYFRWANTHRALLQTLPRWASPLAHAAIAVACAYHWLR</sequence>
<dbReference type="InterPro" id="IPR008547">
    <property type="entry name" value="DUF829_TMEM53"/>
</dbReference>
<evidence type="ECO:0000256" key="1">
    <source>
        <dbReference type="SAM" id="MobiDB-lite"/>
    </source>
</evidence>
<evidence type="ECO:0000313" key="2">
    <source>
        <dbReference type="EMBL" id="POR34285.1"/>
    </source>
</evidence>
<keyword evidence="3" id="KW-1185">Reference proteome</keyword>
<proteinExistence type="predicted"/>
<dbReference type="EMBL" id="PKSG01000555">
    <property type="protein sequence ID" value="POR34285.1"/>
    <property type="molecule type" value="Genomic_DNA"/>
</dbReference>
<name>A0A2S4KVQ7_9HYPO</name>
<dbReference type="OrthoDB" id="77878at2759"/>
<dbReference type="AlphaFoldDB" id="A0A2S4KVQ7"/>
<comment type="caution">
    <text evidence="2">The sequence shown here is derived from an EMBL/GenBank/DDBJ whole genome shotgun (WGS) entry which is preliminary data.</text>
</comment>
<feature type="region of interest" description="Disordered" evidence="1">
    <location>
        <begin position="106"/>
        <end position="125"/>
    </location>
</feature>
<feature type="compositionally biased region" description="Basic and acidic residues" evidence="1">
    <location>
        <begin position="110"/>
        <end position="125"/>
    </location>
</feature>